<reference evidence="3" key="1">
    <citation type="submission" date="2016-11" db="UniProtKB">
        <authorList>
            <consortium name="WormBaseParasite"/>
        </authorList>
    </citation>
    <scope>IDENTIFICATION</scope>
</reference>
<feature type="chain" id="PRO_5009315907" evidence="1">
    <location>
        <begin position="24"/>
        <end position="71"/>
    </location>
</feature>
<keyword evidence="2" id="KW-1185">Reference proteome</keyword>
<keyword evidence="1" id="KW-0732">Signal</keyword>
<feature type="signal peptide" evidence="1">
    <location>
        <begin position="1"/>
        <end position="23"/>
    </location>
</feature>
<protein>
    <submittedName>
        <fullName evidence="3">Uncharacterized protein</fullName>
    </submittedName>
</protein>
<dbReference type="WBParaSite" id="MhA1_Contig265.frz3.gene6">
    <property type="protein sequence ID" value="MhA1_Contig265.frz3.gene6"/>
    <property type="gene ID" value="MhA1_Contig265.frz3.gene6"/>
</dbReference>
<organism evidence="2 3">
    <name type="scientific">Meloidogyne hapla</name>
    <name type="common">Root-knot nematode worm</name>
    <dbReference type="NCBI Taxonomy" id="6305"/>
    <lineage>
        <taxon>Eukaryota</taxon>
        <taxon>Metazoa</taxon>
        <taxon>Ecdysozoa</taxon>
        <taxon>Nematoda</taxon>
        <taxon>Chromadorea</taxon>
        <taxon>Rhabditida</taxon>
        <taxon>Tylenchina</taxon>
        <taxon>Tylenchomorpha</taxon>
        <taxon>Tylenchoidea</taxon>
        <taxon>Meloidogynidae</taxon>
        <taxon>Meloidogyninae</taxon>
        <taxon>Meloidogyne</taxon>
    </lineage>
</organism>
<dbReference type="AlphaFoldDB" id="A0A1I8BKC4"/>
<evidence type="ECO:0000256" key="1">
    <source>
        <dbReference type="SAM" id="SignalP"/>
    </source>
</evidence>
<dbReference type="Proteomes" id="UP000095281">
    <property type="component" value="Unplaced"/>
</dbReference>
<sequence length="71" mass="7737">MNFSSQIVLFLAFLLMLGVFVTAEINNEIEGGESGGRFRRWGHWGHGGGSLGRSSLGKALKLQLLNGLNEF</sequence>
<name>A0A1I8BKC4_MELHA</name>
<evidence type="ECO:0000313" key="3">
    <source>
        <dbReference type="WBParaSite" id="MhA1_Contig265.frz3.gene6"/>
    </source>
</evidence>
<evidence type="ECO:0000313" key="2">
    <source>
        <dbReference type="Proteomes" id="UP000095281"/>
    </source>
</evidence>
<accession>A0A1I8BKC4</accession>
<proteinExistence type="predicted"/>